<dbReference type="CDD" id="cd15482">
    <property type="entry name" value="Sialidase_non-viral"/>
    <property type="match status" value="1"/>
</dbReference>
<dbReference type="InterPro" id="IPR036278">
    <property type="entry name" value="Sialidase_sf"/>
</dbReference>
<name>A0A0F9BF44_9ZZZZ</name>
<gene>
    <name evidence="1" type="ORF">LCGC14_2535720</name>
</gene>
<comment type="caution">
    <text evidence="1">The sequence shown here is derived from an EMBL/GenBank/DDBJ whole genome shotgun (WGS) entry which is preliminary data.</text>
</comment>
<evidence type="ECO:0008006" key="2">
    <source>
        <dbReference type="Google" id="ProtNLM"/>
    </source>
</evidence>
<dbReference type="EMBL" id="LAZR01041256">
    <property type="protein sequence ID" value="KKL12442.1"/>
    <property type="molecule type" value="Genomic_DNA"/>
</dbReference>
<sequence length="410" mass="46898">MLQKVTDCGFEHWQREFRARREYARAAYMQTMGMVVEHAAEPGPFCFYRPLTIRKNGDTGIIVRKTFSLRGLVVPCSKMTYNPAYISKDKPTIIASMVDDLKPAQMDEWVEGCDFLTAKSNDYGKSWEVCDRGETPSTYFFDEDNGMLLKHYRDKRKVMFELSSDEGKTWSSPEPFSFGVRYYDFTKLDDGSLFASGKPDFTCYIGKWRSDLSGIDWERRGTAKRNPALPRHGLSEPHAVQLPDGRIFVIFRTGATLSSQEKPGTPSVKLFTVSEDGGKTWSDVKPLTYDDGSYIYSSRSFPGVIRSIKNNRVYVLLNISGTTNNCDPRTTLNIAELDPATLSVKRDTVAIIDTKHPEHHPLVRFSNWALLQDRDTKNLIVFMKTHLSELCPVRMGYDYGLYRYEIEFPD</sequence>
<organism evidence="1">
    <name type="scientific">marine sediment metagenome</name>
    <dbReference type="NCBI Taxonomy" id="412755"/>
    <lineage>
        <taxon>unclassified sequences</taxon>
        <taxon>metagenomes</taxon>
        <taxon>ecological metagenomes</taxon>
    </lineage>
</organism>
<proteinExistence type="predicted"/>
<protein>
    <recommendedName>
        <fullName evidence="2">Sialidase domain-containing protein</fullName>
    </recommendedName>
</protein>
<evidence type="ECO:0000313" key="1">
    <source>
        <dbReference type="EMBL" id="KKL12442.1"/>
    </source>
</evidence>
<dbReference type="SUPFAM" id="SSF50939">
    <property type="entry name" value="Sialidases"/>
    <property type="match status" value="1"/>
</dbReference>
<accession>A0A0F9BF44</accession>
<dbReference type="Gene3D" id="2.120.10.10">
    <property type="match status" value="2"/>
</dbReference>
<reference evidence="1" key="1">
    <citation type="journal article" date="2015" name="Nature">
        <title>Complex archaea that bridge the gap between prokaryotes and eukaryotes.</title>
        <authorList>
            <person name="Spang A."/>
            <person name="Saw J.H."/>
            <person name="Jorgensen S.L."/>
            <person name="Zaremba-Niedzwiedzka K."/>
            <person name="Martijn J."/>
            <person name="Lind A.E."/>
            <person name="van Eijk R."/>
            <person name="Schleper C."/>
            <person name="Guy L."/>
            <person name="Ettema T.J."/>
        </authorList>
    </citation>
    <scope>NUCLEOTIDE SEQUENCE</scope>
</reference>
<dbReference type="AlphaFoldDB" id="A0A0F9BF44"/>